<evidence type="ECO:0000259" key="3">
    <source>
        <dbReference type="Pfam" id="PF24883"/>
    </source>
</evidence>
<comment type="caution">
    <text evidence="4">The sequence shown here is derived from an EMBL/GenBank/DDBJ whole genome shotgun (WGS) entry which is preliminary data.</text>
</comment>
<dbReference type="PANTHER" id="PTHR10039">
    <property type="entry name" value="AMELOGENIN"/>
    <property type="match status" value="1"/>
</dbReference>
<dbReference type="SMART" id="SM00248">
    <property type="entry name" value="ANK"/>
    <property type="match status" value="2"/>
</dbReference>
<reference evidence="4 5" key="1">
    <citation type="journal article" date="2018" name="IMA Fungus">
        <title>IMA Genome-F 9: Draft genome sequence of Annulohypoxylon stygium, Aspergillus mulundensis, Berkeleyomyces basicola (syn. Thielaviopsis basicola), Ceratocystis smalleyi, two Cercospora beticola strains, Coleophoma cylindrospora, Fusarium fracticaudum, Phialophora cf. hyalina, and Morchella septimelata.</title>
        <authorList>
            <person name="Wingfield B.D."/>
            <person name="Bills G.F."/>
            <person name="Dong Y."/>
            <person name="Huang W."/>
            <person name="Nel W.J."/>
            <person name="Swalarsk-Parry B.S."/>
            <person name="Vaghefi N."/>
            <person name="Wilken P.M."/>
            <person name="An Z."/>
            <person name="de Beer Z.W."/>
            <person name="De Vos L."/>
            <person name="Chen L."/>
            <person name="Duong T.A."/>
            <person name="Gao Y."/>
            <person name="Hammerbacher A."/>
            <person name="Kikkert J.R."/>
            <person name="Li Y."/>
            <person name="Li H."/>
            <person name="Li K."/>
            <person name="Li Q."/>
            <person name="Liu X."/>
            <person name="Ma X."/>
            <person name="Naidoo K."/>
            <person name="Pethybridge S.J."/>
            <person name="Sun J."/>
            <person name="Steenkamp E.T."/>
            <person name="van der Nest M.A."/>
            <person name="van Wyk S."/>
            <person name="Wingfield M.J."/>
            <person name="Xiong C."/>
            <person name="Yue Q."/>
            <person name="Zhang X."/>
        </authorList>
    </citation>
    <scope>NUCLEOTIDE SEQUENCE [LARGE SCALE GENOMIC DNA]</scope>
    <source>
        <strain evidence="4 5">BP6252</strain>
    </source>
</reference>
<evidence type="ECO:0000313" key="5">
    <source>
        <dbReference type="Proteomes" id="UP000256645"/>
    </source>
</evidence>
<dbReference type="Gene3D" id="1.25.40.20">
    <property type="entry name" value="Ankyrin repeat-containing domain"/>
    <property type="match status" value="1"/>
</dbReference>
<dbReference type="InterPro" id="IPR036770">
    <property type="entry name" value="Ankyrin_rpt-contain_sf"/>
</dbReference>
<dbReference type="PROSITE" id="PS50088">
    <property type="entry name" value="ANK_REPEAT"/>
    <property type="match status" value="1"/>
</dbReference>
<dbReference type="InterPro" id="IPR056884">
    <property type="entry name" value="NPHP3-like_N"/>
</dbReference>
<accession>A0A3D8RC69</accession>
<proteinExistence type="predicted"/>
<dbReference type="OrthoDB" id="1577640at2759"/>
<evidence type="ECO:0000256" key="1">
    <source>
        <dbReference type="ARBA" id="ARBA00022737"/>
    </source>
</evidence>
<dbReference type="SUPFAM" id="SSF48403">
    <property type="entry name" value="Ankyrin repeat"/>
    <property type="match status" value="1"/>
</dbReference>
<evidence type="ECO:0000256" key="2">
    <source>
        <dbReference type="PROSITE-ProRule" id="PRU00023"/>
    </source>
</evidence>
<dbReference type="Pfam" id="PF12796">
    <property type="entry name" value="Ank_2"/>
    <property type="match status" value="1"/>
</dbReference>
<gene>
    <name evidence="4" type="ORF">BP6252_08044</name>
</gene>
<dbReference type="STRING" id="1849047.A0A3D8RC69"/>
<dbReference type="InterPro" id="IPR027417">
    <property type="entry name" value="P-loop_NTPase"/>
</dbReference>
<dbReference type="AlphaFoldDB" id="A0A3D8RC69"/>
<dbReference type="SUPFAM" id="SSF52540">
    <property type="entry name" value="P-loop containing nucleoside triphosphate hydrolases"/>
    <property type="match status" value="1"/>
</dbReference>
<dbReference type="Gene3D" id="3.40.50.300">
    <property type="entry name" value="P-loop containing nucleotide triphosphate hydrolases"/>
    <property type="match status" value="1"/>
</dbReference>
<keyword evidence="1" id="KW-0677">Repeat</keyword>
<dbReference type="Pfam" id="PF24883">
    <property type="entry name" value="NPHP3_N"/>
    <property type="match status" value="1"/>
</dbReference>
<feature type="domain" description="Nephrocystin 3-like N-terminal" evidence="3">
    <location>
        <begin position="195"/>
        <end position="356"/>
    </location>
</feature>
<dbReference type="PANTHER" id="PTHR10039:SF16">
    <property type="entry name" value="GPI INOSITOL-DEACYLASE"/>
    <property type="match status" value="1"/>
</dbReference>
<feature type="repeat" description="ANK" evidence="2">
    <location>
        <begin position="689"/>
        <end position="721"/>
    </location>
</feature>
<evidence type="ECO:0000313" key="4">
    <source>
        <dbReference type="EMBL" id="RDW71481.1"/>
    </source>
</evidence>
<protein>
    <recommendedName>
        <fullName evidence="3">Nephrocystin 3-like N-terminal domain-containing protein</fullName>
    </recommendedName>
</protein>
<dbReference type="EMBL" id="PDLM01000008">
    <property type="protein sequence ID" value="RDW71481.1"/>
    <property type="molecule type" value="Genomic_DNA"/>
</dbReference>
<organism evidence="4 5">
    <name type="scientific">Coleophoma cylindrospora</name>
    <dbReference type="NCBI Taxonomy" id="1849047"/>
    <lineage>
        <taxon>Eukaryota</taxon>
        <taxon>Fungi</taxon>
        <taxon>Dikarya</taxon>
        <taxon>Ascomycota</taxon>
        <taxon>Pezizomycotina</taxon>
        <taxon>Leotiomycetes</taxon>
        <taxon>Helotiales</taxon>
        <taxon>Dermateaceae</taxon>
        <taxon>Coleophoma</taxon>
    </lineage>
</organism>
<dbReference type="Proteomes" id="UP000256645">
    <property type="component" value="Unassembled WGS sequence"/>
</dbReference>
<name>A0A3D8RC69_9HELO</name>
<keyword evidence="2" id="KW-0040">ANK repeat</keyword>
<sequence length="759" mass="86142">MDPLSVTGTLIAVIQITTSIVSICYDYRQGAKSASKDIVLITAELDNLKGVLEALLRLLEQTQYQDSSQLSTLAILARDDGPLLVCQTELELLRKRLEPEVGWRKVKSSLVWPLKEKDVARTLTTFERLKSTMLLALSADQAILMLNTETQIGYLSQHVYQQNSDLNRQKIISWLAAPDPSINHNAARKKHQPSTGAWLLTSKAYEHWLQGYRSFLWLYGIPGSGKTILCSTVIEQLTLYSRQQHGTILLYFYFDFNDIEKRDLKSFLNSLLLQLYEGSSEANWVLQQLYENSNKSHTASTGELAKALHQILQMLSSVYIVVDALDECSELDEVLGLSQEMRDWKVSGLHILVTSRQLSTIQDSLGDLVSDQMNIQDSQTNHDIRLFIDERLAHDKSLAKWPQDIKKQIREKLLNEAKGMFQWVKCQIDMLRRCVSIAALRKAMNTLPKSLDETYERILFLIEEDHQSDVRKTLKTLTVFMTELKFAHIAEILAVDLESTPPHFDIDARLMDPRNILEMCSSLLTTAAAETPAASQQEPTLHLAHASVSDYLAQPRAGAYHFTRDHANEFMAQTCITYLMNPVFTARRRPARAWYPEYPFLKYSLASWPFHIKSIESTLSPQTQELLLSFFASQSYTFWVSSLIPGASRGKLLASKPLYYAASYGLTQVVELLLSQSPKPDVNAKGGRVQATALHAASYRGHTAVVRLLLEAGAEAETWNESEESALDWASLRRFWDIKVLLMEYGAREEAPLFNRRRL</sequence>
<dbReference type="InterPro" id="IPR002110">
    <property type="entry name" value="Ankyrin_rpt"/>
</dbReference>
<keyword evidence="5" id="KW-1185">Reference proteome</keyword>
<dbReference type="PROSITE" id="PS50297">
    <property type="entry name" value="ANK_REP_REGION"/>
    <property type="match status" value="1"/>
</dbReference>